<evidence type="ECO:0000256" key="7">
    <source>
        <dbReference type="ARBA" id="ARBA00034125"/>
    </source>
</evidence>
<dbReference type="EMBL" id="JAPQER010000002">
    <property type="protein sequence ID" value="MCY6483632.1"/>
    <property type="molecule type" value="Genomic_DNA"/>
</dbReference>
<feature type="transmembrane region" description="Helical" evidence="8">
    <location>
        <begin position="6"/>
        <end position="21"/>
    </location>
</feature>
<evidence type="ECO:0000256" key="5">
    <source>
        <dbReference type="ARBA" id="ARBA00022989"/>
    </source>
</evidence>
<evidence type="ECO:0000256" key="1">
    <source>
        <dbReference type="ARBA" id="ARBA00004651"/>
    </source>
</evidence>
<evidence type="ECO:0000259" key="9">
    <source>
        <dbReference type="Pfam" id="PF12821"/>
    </source>
</evidence>
<name>A0ABT4CXB1_9CLOT</name>
<feature type="transmembrane region" description="Helical" evidence="8">
    <location>
        <begin position="52"/>
        <end position="69"/>
    </location>
</feature>
<keyword evidence="5 8" id="KW-1133">Transmembrane helix</keyword>
<organism evidence="10 11">
    <name type="scientific">Clostridium aestuarii</name>
    <dbReference type="NCBI Taxonomy" id="338193"/>
    <lineage>
        <taxon>Bacteria</taxon>
        <taxon>Bacillati</taxon>
        <taxon>Bacillota</taxon>
        <taxon>Clostridia</taxon>
        <taxon>Eubacteriales</taxon>
        <taxon>Clostridiaceae</taxon>
        <taxon>Clostridium</taxon>
    </lineage>
</organism>
<feature type="transmembrane region" description="Helical" evidence="8">
    <location>
        <begin position="26"/>
        <end position="46"/>
    </location>
</feature>
<feature type="domain" description="Threonine/Serine exporter ThrE" evidence="9">
    <location>
        <begin position="5"/>
        <end position="132"/>
    </location>
</feature>
<comment type="subcellular location">
    <subcellularLocation>
        <location evidence="1">Cell membrane</location>
        <topology evidence="1">Multi-pass membrane protein</topology>
    </subcellularLocation>
</comment>
<evidence type="ECO:0000256" key="6">
    <source>
        <dbReference type="ARBA" id="ARBA00023136"/>
    </source>
</evidence>
<accession>A0ABT4CXB1</accession>
<comment type="caution">
    <text evidence="10">The sequence shown here is derived from an EMBL/GenBank/DDBJ whole genome shotgun (WGS) entry which is preliminary data.</text>
</comment>
<evidence type="ECO:0000256" key="4">
    <source>
        <dbReference type="ARBA" id="ARBA00022692"/>
    </source>
</evidence>
<proteinExistence type="inferred from homology"/>
<dbReference type="PANTHER" id="PTHR34390">
    <property type="entry name" value="UPF0442 PROTEIN YJJB-RELATED"/>
    <property type="match status" value="1"/>
</dbReference>
<keyword evidence="4 8" id="KW-0812">Transmembrane</keyword>
<protein>
    <submittedName>
        <fullName evidence="10">Threonine/serine exporter family protein</fullName>
    </submittedName>
</protein>
<reference evidence="10" key="1">
    <citation type="submission" date="2022-12" db="EMBL/GenBank/DDBJ databases">
        <authorList>
            <person name="Wang J."/>
        </authorList>
    </citation>
    <scope>NUCLEOTIDE SEQUENCE</scope>
    <source>
        <strain evidence="10">HY-45-18</strain>
    </source>
</reference>
<keyword evidence="3" id="KW-0997">Cell inner membrane</keyword>
<comment type="similarity">
    <text evidence="7">Belongs to the ThrE exporter (TC 2.A.79) family.</text>
</comment>
<keyword evidence="11" id="KW-1185">Reference proteome</keyword>
<evidence type="ECO:0000313" key="10">
    <source>
        <dbReference type="EMBL" id="MCY6483632.1"/>
    </source>
</evidence>
<dbReference type="Pfam" id="PF12821">
    <property type="entry name" value="ThrE_2"/>
    <property type="match status" value="1"/>
</dbReference>
<evidence type="ECO:0000313" key="11">
    <source>
        <dbReference type="Proteomes" id="UP001078443"/>
    </source>
</evidence>
<evidence type="ECO:0000256" key="3">
    <source>
        <dbReference type="ARBA" id="ARBA00022519"/>
    </source>
</evidence>
<evidence type="ECO:0000256" key="8">
    <source>
        <dbReference type="SAM" id="Phobius"/>
    </source>
</evidence>
<dbReference type="Proteomes" id="UP001078443">
    <property type="component" value="Unassembled WGS sequence"/>
</dbReference>
<gene>
    <name evidence="10" type="ORF">OW763_04605</name>
</gene>
<dbReference type="InterPro" id="IPR050539">
    <property type="entry name" value="ThrE_Dicarb/AminoAcid_Exp"/>
</dbReference>
<feature type="transmembrane region" description="Helical" evidence="8">
    <location>
        <begin position="116"/>
        <end position="137"/>
    </location>
</feature>
<dbReference type="PANTHER" id="PTHR34390:SF1">
    <property type="entry name" value="SUCCINATE TRANSPORTER SUBUNIT YJJB-RELATED"/>
    <property type="match status" value="1"/>
</dbReference>
<keyword evidence="6 8" id="KW-0472">Membrane</keyword>
<dbReference type="RefSeq" id="WP_268039908.1">
    <property type="nucleotide sequence ID" value="NZ_JAPQER010000002.1"/>
</dbReference>
<keyword evidence="2" id="KW-1003">Cell membrane</keyword>
<feature type="transmembrane region" description="Helical" evidence="8">
    <location>
        <begin position="76"/>
        <end position="96"/>
    </location>
</feature>
<sequence length="145" mass="15737">MILNSIYALIATLGFAILFNIRGKNLIFASIGGAVGWFFYLLVLNYSPSKMLAFFIASISISVYSEVMARILKTPVTTFLICAFIPLVPGCGMYYTMFESTKGNIDKSLSIGLETLSNAFAIAVATILVASITKVIITLKNSKNI</sequence>
<dbReference type="InterPro" id="IPR024528">
    <property type="entry name" value="ThrE_2"/>
</dbReference>
<evidence type="ECO:0000256" key="2">
    <source>
        <dbReference type="ARBA" id="ARBA00022475"/>
    </source>
</evidence>